<dbReference type="PANTHER" id="PTHR27005:SF397">
    <property type="entry name" value="PROTEIN KINASE DOMAIN-CONTAINING PROTEIN"/>
    <property type="match status" value="1"/>
</dbReference>
<feature type="domain" description="Protein kinase" evidence="9">
    <location>
        <begin position="256"/>
        <end position="305"/>
    </location>
</feature>
<accession>A0A9R1P9G2</accession>
<evidence type="ECO:0000256" key="1">
    <source>
        <dbReference type="ARBA" id="ARBA00004479"/>
    </source>
</evidence>
<protein>
    <recommendedName>
        <fullName evidence="9">Protein kinase domain-containing protein</fullName>
    </recommendedName>
</protein>
<keyword evidence="5" id="KW-1015">Disulfide bond</keyword>
<dbReference type="PANTHER" id="PTHR27005">
    <property type="entry name" value="WALL-ASSOCIATED RECEPTOR KINASE-LIKE 21"/>
    <property type="match status" value="1"/>
</dbReference>
<evidence type="ECO:0000313" key="11">
    <source>
        <dbReference type="Proteomes" id="UP000324705"/>
    </source>
</evidence>
<keyword evidence="4 7" id="KW-0067">ATP-binding</keyword>
<dbReference type="GO" id="GO:0004674">
    <property type="term" value="F:protein serine/threonine kinase activity"/>
    <property type="evidence" value="ECO:0007669"/>
    <property type="project" value="TreeGrafter"/>
</dbReference>
<evidence type="ECO:0000256" key="3">
    <source>
        <dbReference type="ARBA" id="ARBA00022741"/>
    </source>
</evidence>
<keyword evidence="8" id="KW-0472">Membrane</keyword>
<reference evidence="10 11" key="1">
    <citation type="submission" date="2017-09" db="EMBL/GenBank/DDBJ databases">
        <authorList>
            <consortium name="International Durum Wheat Genome Sequencing Consortium (IDWGSC)"/>
            <person name="Milanesi L."/>
        </authorList>
    </citation>
    <scope>NUCLEOTIDE SEQUENCE [LARGE SCALE GENOMIC DNA]</scope>
    <source>
        <strain evidence="11">cv. Svevo</strain>
    </source>
</reference>
<dbReference type="EMBL" id="LT934113">
    <property type="protein sequence ID" value="VAH39171.1"/>
    <property type="molecule type" value="Genomic_DNA"/>
</dbReference>
<dbReference type="GO" id="GO:0030247">
    <property type="term" value="F:polysaccharide binding"/>
    <property type="evidence" value="ECO:0007669"/>
    <property type="project" value="InterPro"/>
</dbReference>
<proteinExistence type="predicted"/>
<evidence type="ECO:0000256" key="7">
    <source>
        <dbReference type="PROSITE-ProRule" id="PRU10141"/>
    </source>
</evidence>
<comment type="subcellular location">
    <subcellularLocation>
        <location evidence="1">Membrane</location>
        <topology evidence="1">Single-pass type I membrane protein</topology>
    </subcellularLocation>
</comment>
<keyword evidence="11" id="KW-1185">Reference proteome</keyword>
<dbReference type="InterPro" id="IPR000719">
    <property type="entry name" value="Prot_kinase_dom"/>
</dbReference>
<dbReference type="SUPFAM" id="SSF56112">
    <property type="entry name" value="Protein kinase-like (PK-like)"/>
    <property type="match status" value="1"/>
</dbReference>
<dbReference type="GO" id="GO:0005886">
    <property type="term" value="C:plasma membrane"/>
    <property type="evidence" value="ECO:0007669"/>
    <property type="project" value="TreeGrafter"/>
</dbReference>
<dbReference type="Gene3D" id="2.10.25.10">
    <property type="entry name" value="Laminin"/>
    <property type="match status" value="1"/>
</dbReference>
<keyword evidence="8" id="KW-0812">Transmembrane</keyword>
<dbReference type="Pfam" id="PF13947">
    <property type="entry name" value="GUB_WAK_bind"/>
    <property type="match status" value="1"/>
</dbReference>
<dbReference type="InterPro" id="IPR011009">
    <property type="entry name" value="Kinase-like_dom_sf"/>
</dbReference>
<dbReference type="Proteomes" id="UP000324705">
    <property type="component" value="Chromosome 2A"/>
</dbReference>
<evidence type="ECO:0000256" key="8">
    <source>
        <dbReference type="SAM" id="Phobius"/>
    </source>
</evidence>
<keyword evidence="8" id="KW-1133">Transmembrane helix</keyword>
<dbReference type="GO" id="GO:0007166">
    <property type="term" value="P:cell surface receptor signaling pathway"/>
    <property type="evidence" value="ECO:0007669"/>
    <property type="project" value="InterPro"/>
</dbReference>
<organism evidence="10 11">
    <name type="scientific">Triticum turgidum subsp. durum</name>
    <name type="common">Durum wheat</name>
    <name type="synonym">Triticum durum</name>
    <dbReference type="NCBI Taxonomy" id="4567"/>
    <lineage>
        <taxon>Eukaryota</taxon>
        <taxon>Viridiplantae</taxon>
        <taxon>Streptophyta</taxon>
        <taxon>Embryophyta</taxon>
        <taxon>Tracheophyta</taxon>
        <taxon>Spermatophyta</taxon>
        <taxon>Magnoliopsida</taxon>
        <taxon>Liliopsida</taxon>
        <taxon>Poales</taxon>
        <taxon>Poaceae</taxon>
        <taxon>BOP clade</taxon>
        <taxon>Pooideae</taxon>
        <taxon>Triticodae</taxon>
        <taxon>Triticeae</taxon>
        <taxon>Triticinae</taxon>
        <taxon>Triticum</taxon>
    </lineage>
</organism>
<evidence type="ECO:0000256" key="2">
    <source>
        <dbReference type="ARBA" id="ARBA00022729"/>
    </source>
</evidence>
<dbReference type="Gene3D" id="3.30.200.20">
    <property type="entry name" value="Phosphorylase Kinase, domain 1"/>
    <property type="match status" value="1"/>
</dbReference>
<gene>
    <name evidence="10" type="ORF">TRITD_2Av1G290210</name>
</gene>
<evidence type="ECO:0000256" key="4">
    <source>
        <dbReference type="ARBA" id="ARBA00022840"/>
    </source>
</evidence>
<dbReference type="AlphaFoldDB" id="A0A9R1P9G2"/>
<dbReference type="InterPro" id="IPR045274">
    <property type="entry name" value="WAK-like"/>
</dbReference>
<keyword evidence="3 7" id="KW-0547">Nucleotide-binding</keyword>
<evidence type="ECO:0000259" key="9">
    <source>
        <dbReference type="PROSITE" id="PS50011"/>
    </source>
</evidence>
<dbReference type="PROSITE" id="PS50011">
    <property type="entry name" value="PROTEIN_KINASE_DOM"/>
    <property type="match status" value="1"/>
</dbReference>
<name>A0A9R1P9G2_TRITD</name>
<feature type="transmembrane region" description="Helical" evidence="8">
    <location>
        <begin position="177"/>
        <end position="203"/>
    </location>
</feature>
<dbReference type="GO" id="GO:0005524">
    <property type="term" value="F:ATP binding"/>
    <property type="evidence" value="ECO:0007669"/>
    <property type="project" value="UniProtKB-UniRule"/>
</dbReference>
<dbReference type="Gramene" id="TRITD2Av1G290210.2">
    <property type="protein sequence ID" value="TRITD2Av1G290210.2"/>
    <property type="gene ID" value="TRITD2Av1G290210"/>
</dbReference>
<evidence type="ECO:0000256" key="6">
    <source>
        <dbReference type="ARBA" id="ARBA00023180"/>
    </source>
</evidence>
<feature type="binding site" evidence="7">
    <location>
        <position position="285"/>
    </location>
    <ligand>
        <name>ATP</name>
        <dbReference type="ChEBI" id="CHEBI:30616"/>
    </ligand>
</feature>
<dbReference type="InterPro" id="IPR025287">
    <property type="entry name" value="WAK_GUB"/>
</dbReference>
<sequence length="305" mass="33548">MSCGNVSIPFPFGIKLGCFATEQFYLKCLRALPGTDLPVLELNGSLVVSDISIDEGILLVDEKPEPSDLFSNPETLYALSGKRGVVKWAVVKMPCLHAQLNESDYKCLSSHSDCIDVTDDGTLKLLGYRCKCSSGFEGNPYIKDGCTDINECLQPDKYTCNGICHNNKFGSYTCTSSVIFCITIGLSSGGGILFLAVFVAILTRRWNRAIQKRSRKRYFRKNKGILLEHIISSDKSANDGTKIFSLEDLEKGTNNFDQARVVGRGGHGTVYKGILIDQRVVAIKKSTLSVISEIEEFINEVSILS</sequence>
<dbReference type="InterPro" id="IPR017441">
    <property type="entry name" value="Protein_kinase_ATP_BS"/>
</dbReference>
<evidence type="ECO:0000256" key="5">
    <source>
        <dbReference type="ARBA" id="ARBA00023157"/>
    </source>
</evidence>
<evidence type="ECO:0000313" key="10">
    <source>
        <dbReference type="EMBL" id="VAH39171.1"/>
    </source>
</evidence>
<keyword evidence="2" id="KW-0732">Signal</keyword>
<keyword evidence="6" id="KW-0325">Glycoprotein</keyword>
<dbReference type="PROSITE" id="PS00107">
    <property type="entry name" value="PROTEIN_KINASE_ATP"/>
    <property type="match status" value="1"/>
</dbReference>